<dbReference type="AlphaFoldDB" id="A0A9W9ZDN9"/>
<feature type="transmembrane region" description="Helical" evidence="2">
    <location>
        <begin position="189"/>
        <end position="214"/>
    </location>
</feature>
<keyword evidence="4" id="KW-1185">Reference proteome</keyword>
<accession>A0A9W9ZDN9</accession>
<name>A0A9W9ZDN9_9CNID</name>
<keyword evidence="2" id="KW-0812">Transmembrane</keyword>
<evidence type="ECO:0000256" key="2">
    <source>
        <dbReference type="SAM" id="Phobius"/>
    </source>
</evidence>
<evidence type="ECO:0000313" key="3">
    <source>
        <dbReference type="EMBL" id="KAJ7379611.1"/>
    </source>
</evidence>
<dbReference type="OrthoDB" id="5962437at2759"/>
<evidence type="ECO:0000313" key="4">
    <source>
        <dbReference type="Proteomes" id="UP001163046"/>
    </source>
</evidence>
<keyword evidence="2" id="KW-1133">Transmembrane helix</keyword>
<evidence type="ECO:0000256" key="1">
    <source>
        <dbReference type="SAM" id="MobiDB-lite"/>
    </source>
</evidence>
<feature type="region of interest" description="Disordered" evidence="1">
    <location>
        <begin position="64"/>
        <end position="85"/>
    </location>
</feature>
<comment type="caution">
    <text evidence="3">The sequence shown here is derived from an EMBL/GenBank/DDBJ whole genome shotgun (WGS) entry which is preliminary data.</text>
</comment>
<organism evidence="3 4">
    <name type="scientific">Desmophyllum pertusum</name>
    <dbReference type="NCBI Taxonomy" id="174260"/>
    <lineage>
        <taxon>Eukaryota</taxon>
        <taxon>Metazoa</taxon>
        <taxon>Cnidaria</taxon>
        <taxon>Anthozoa</taxon>
        <taxon>Hexacorallia</taxon>
        <taxon>Scleractinia</taxon>
        <taxon>Caryophylliina</taxon>
        <taxon>Caryophylliidae</taxon>
        <taxon>Desmophyllum</taxon>
    </lineage>
</organism>
<keyword evidence="2" id="KW-0472">Membrane</keyword>
<protein>
    <submittedName>
        <fullName evidence="3">Uncharacterized protein</fullName>
    </submittedName>
</protein>
<dbReference type="Proteomes" id="UP001163046">
    <property type="component" value="Unassembled WGS sequence"/>
</dbReference>
<sequence length="223" mass="25460">MEFQQQHTELPSYDEAFKKLSFTSLTNLELEALNSLDESIRCHETNANENVQFDKKLERKVEQNEHSSNAVTFKKPSKQATDSVEATQPRKLNTGYILFDGAEIKYISTDETEVVQTLSKPSENLCIDGSYQSRTSESLTHISELPAQLNLSSDDLLMRDSYKDTISRISLTPHKRLPTYAHFSTMQKFYLFAIGAAPVLAVNTFYMSIAFFFLSLESKPYRK</sequence>
<reference evidence="3" key="1">
    <citation type="submission" date="2023-01" db="EMBL/GenBank/DDBJ databases">
        <title>Genome assembly of the deep-sea coral Lophelia pertusa.</title>
        <authorList>
            <person name="Herrera S."/>
            <person name="Cordes E."/>
        </authorList>
    </citation>
    <scope>NUCLEOTIDE SEQUENCE</scope>
    <source>
        <strain evidence="3">USNM1676648</strain>
        <tissue evidence="3">Polyp</tissue>
    </source>
</reference>
<gene>
    <name evidence="3" type="ORF">OS493_014006</name>
</gene>
<proteinExistence type="predicted"/>
<dbReference type="EMBL" id="MU826356">
    <property type="protein sequence ID" value="KAJ7379611.1"/>
    <property type="molecule type" value="Genomic_DNA"/>
</dbReference>